<keyword evidence="1" id="KW-1133">Transmembrane helix</keyword>
<gene>
    <name evidence="2" type="ORF">B5P45_00275</name>
</gene>
<reference evidence="2 3" key="1">
    <citation type="journal article" date="2017" name="Int J Environ Stud">
        <title>Does the Miocene-Pliocene relict legume Oxytropis triphylla form nitrogen-fixing nodules with a combination of bacterial strains?</title>
        <authorList>
            <person name="Safronova V."/>
            <person name="Belimov A."/>
            <person name="Sazanova A."/>
            <person name="Kuznetsova I."/>
            <person name="Popova J."/>
            <person name="Andronov E."/>
            <person name="Verkhozina A."/>
            <person name="Tikhonovich I."/>
        </authorList>
    </citation>
    <scope>NUCLEOTIDE SEQUENCE [LARGE SCALE GENOMIC DNA]</scope>
    <source>
        <strain evidence="2 3">Tri-38</strain>
    </source>
</reference>
<accession>A0A2N9W3G5</accession>
<name>A0A2N9W3G5_9HYPH</name>
<comment type="caution">
    <text evidence="2">The sequence shown here is derived from an EMBL/GenBank/DDBJ whole genome shotgun (WGS) entry which is preliminary data.</text>
</comment>
<evidence type="ECO:0000313" key="3">
    <source>
        <dbReference type="Proteomes" id="UP000232163"/>
    </source>
</evidence>
<dbReference type="EMBL" id="MZMT01000003">
    <property type="protein sequence ID" value="PIO46283.1"/>
    <property type="molecule type" value="Genomic_DNA"/>
</dbReference>
<evidence type="ECO:0000256" key="1">
    <source>
        <dbReference type="SAM" id="Phobius"/>
    </source>
</evidence>
<dbReference type="AlphaFoldDB" id="A0A2N9W3G5"/>
<feature type="transmembrane region" description="Helical" evidence="1">
    <location>
        <begin position="21"/>
        <end position="42"/>
    </location>
</feature>
<dbReference type="Proteomes" id="UP000232163">
    <property type="component" value="Unassembled WGS sequence"/>
</dbReference>
<keyword evidence="1" id="KW-0812">Transmembrane</keyword>
<sequence>MKITVVGATGRMAREFRSASPYVRFGLIDSYALAICSLYHSVIPTPLPTEVMKYSQKRYVTGG</sequence>
<organism evidence="2 3">
    <name type="scientific">Phyllobacterium zundukense</name>
    <dbReference type="NCBI Taxonomy" id="1867719"/>
    <lineage>
        <taxon>Bacteria</taxon>
        <taxon>Pseudomonadati</taxon>
        <taxon>Pseudomonadota</taxon>
        <taxon>Alphaproteobacteria</taxon>
        <taxon>Hyphomicrobiales</taxon>
        <taxon>Phyllobacteriaceae</taxon>
        <taxon>Phyllobacterium</taxon>
    </lineage>
</organism>
<proteinExistence type="predicted"/>
<keyword evidence="1" id="KW-0472">Membrane</keyword>
<evidence type="ECO:0000313" key="2">
    <source>
        <dbReference type="EMBL" id="PIO46283.1"/>
    </source>
</evidence>
<protein>
    <submittedName>
        <fullName evidence="2">Uncharacterized protein</fullName>
    </submittedName>
</protein>
<keyword evidence="3" id="KW-1185">Reference proteome</keyword>
<dbReference type="KEGG" id="pht:BLM14_11780"/>